<dbReference type="PANTHER" id="PTHR16524:SF2">
    <property type="entry name" value="CELL DEATH REGULATOR AVEN"/>
    <property type="match status" value="1"/>
</dbReference>
<sequence length="345" mass="38957">MRPDEHKAKASRRYQSKHKKQGDPTALEVAQARRAAAKAKVAGNSLSAIRRRNADIDQASQTASASSEPDDTTTPTKTFSRRKIASNKDRYEEKSEQDQIIEDAELGIDRETTDLVRMLEEKEAENVGDNSTFFRFKEEQEWEEDDELQSEIEQKLYHNLLALDITELEAVLSKLPYRSRLHLADSDRLVPQSLDMSVSKNRKPIVPGFVKNAKGLVMFKKPVVQSQPQAEGIMITNDGSNHEKVEAAKKAQQSSRPAPQPSITQSKEEITVHDDAKDQQHSKYEDDLDSLLNQDLPADRSGNQNYKQPLKRPNMLKKPVSKPIPPKKSSNAADTDDAWLDEMLE</sequence>
<dbReference type="GO" id="GO:0010972">
    <property type="term" value="P:negative regulation of G2/M transition of mitotic cell cycle"/>
    <property type="evidence" value="ECO:0007669"/>
    <property type="project" value="TreeGrafter"/>
</dbReference>
<feature type="region of interest" description="Disordered" evidence="1">
    <location>
        <begin position="1"/>
        <end position="25"/>
    </location>
</feature>
<gene>
    <name evidence="2" type="ORF">INT43_003243</name>
</gene>
<feature type="compositionally biased region" description="Basic and acidic residues" evidence="1">
    <location>
        <begin position="266"/>
        <end position="285"/>
    </location>
</feature>
<feature type="compositionally biased region" description="Basic and acidic residues" evidence="1">
    <location>
        <begin position="86"/>
        <end position="97"/>
    </location>
</feature>
<dbReference type="PANTHER" id="PTHR16524">
    <property type="entry name" value="CELL DEATH REGULATOR AVEN"/>
    <property type="match status" value="1"/>
</dbReference>
<accession>A0A8H7PQM3</accession>
<feature type="compositionally biased region" description="Polar residues" evidence="1">
    <location>
        <begin position="58"/>
        <end position="78"/>
    </location>
</feature>
<name>A0A8H7PQM3_MORIS</name>
<feature type="region of interest" description="Disordered" evidence="1">
    <location>
        <begin position="242"/>
        <end position="345"/>
    </location>
</feature>
<protein>
    <submittedName>
        <fullName evidence="2">Uncharacterized protein</fullName>
    </submittedName>
</protein>
<dbReference type="EMBL" id="JAEPQZ010000008">
    <property type="protein sequence ID" value="KAG2177990.1"/>
    <property type="molecule type" value="Genomic_DNA"/>
</dbReference>
<feature type="compositionally biased region" description="Acidic residues" evidence="1">
    <location>
        <begin position="334"/>
        <end position="345"/>
    </location>
</feature>
<dbReference type="AlphaFoldDB" id="A0A8H7PQM3"/>
<feature type="region of interest" description="Disordered" evidence="1">
    <location>
        <begin position="39"/>
        <end position="100"/>
    </location>
</feature>
<dbReference type="Proteomes" id="UP000654370">
    <property type="component" value="Unassembled WGS sequence"/>
</dbReference>
<evidence type="ECO:0000313" key="3">
    <source>
        <dbReference type="Proteomes" id="UP000654370"/>
    </source>
</evidence>
<dbReference type="OrthoDB" id="5596566at2759"/>
<proteinExistence type="predicted"/>
<feature type="compositionally biased region" description="Basic residues" evidence="1">
    <location>
        <begin position="9"/>
        <end position="20"/>
    </location>
</feature>
<organism evidence="2 3">
    <name type="scientific">Mortierella isabellina</name>
    <name type="common">Filamentous fungus</name>
    <name type="synonym">Umbelopsis isabellina</name>
    <dbReference type="NCBI Taxonomy" id="91625"/>
    <lineage>
        <taxon>Eukaryota</taxon>
        <taxon>Fungi</taxon>
        <taxon>Fungi incertae sedis</taxon>
        <taxon>Mucoromycota</taxon>
        <taxon>Mucoromycotina</taxon>
        <taxon>Umbelopsidomycetes</taxon>
        <taxon>Umbelopsidales</taxon>
        <taxon>Umbelopsidaceae</taxon>
        <taxon>Umbelopsis</taxon>
    </lineage>
</organism>
<dbReference type="InterPro" id="IPR026187">
    <property type="entry name" value="Aven"/>
</dbReference>
<feature type="compositionally biased region" description="Polar residues" evidence="1">
    <location>
        <begin position="251"/>
        <end position="265"/>
    </location>
</feature>
<evidence type="ECO:0000313" key="2">
    <source>
        <dbReference type="EMBL" id="KAG2177990.1"/>
    </source>
</evidence>
<keyword evidence="3" id="KW-1185">Reference proteome</keyword>
<reference evidence="2" key="1">
    <citation type="submission" date="2020-12" db="EMBL/GenBank/DDBJ databases">
        <title>Metabolic potential, ecology and presence of endohyphal bacteria is reflected in genomic diversity of Mucoromycotina.</title>
        <authorList>
            <person name="Muszewska A."/>
            <person name="Okrasinska A."/>
            <person name="Steczkiewicz K."/>
            <person name="Drgas O."/>
            <person name="Orlowska M."/>
            <person name="Perlinska-Lenart U."/>
            <person name="Aleksandrzak-Piekarczyk T."/>
            <person name="Szatraj K."/>
            <person name="Zielenkiewicz U."/>
            <person name="Pilsyk S."/>
            <person name="Malc E."/>
            <person name="Mieczkowski P."/>
            <person name="Kruszewska J.S."/>
            <person name="Biernat P."/>
            <person name="Pawlowska J."/>
        </authorList>
    </citation>
    <scope>NUCLEOTIDE SEQUENCE</scope>
    <source>
        <strain evidence="2">WA0000067209</strain>
    </source>
</reference>
<evidence type="ECO:0000256" key="1">
    <source>
        <dbReference type="SAM" id="MobiDB-lite"/>
    </source>
</evidence>
<comment type="caution">
    <text evidence="2">The sequence shown here is derived from an EMBL/GenBank/DDBJ whole genome shotgun (WGS) entry which is preliminary data.</text>
</comment>